<dbReference type="PROSITE" id="PS51000">
    <property type="entry name" value="HTH_DEOR_2"/>
    <property type="match status" value="1"/>
</dbReference>
<evidence type="ECO:0000313" key="5">
    <source>
        <dbReference type="Proteomes" id="UP000054404"/>
    </source>
</evidence>
<dbReference type="SMART" id="SM01134">
    <property type="entry name" value="DeoRC"/>
    <property type="match status" value="1"/>
</dbReference>
<evidence type="ECO:0000259" key="3">
    <source>
        <dbReference type="PROSITE" id="PS51000"/>
    </source>
</evidence>
<dbReference type="InterPro" id="IPR001034">
    <property type="entry name" value="DeoR_HTH"/>
</dbReference>
<evidence type="ECO:0000256" key="1">
    <source>
        <dbReference type="ARBA" id="ARBA00023015"/>
    </source>
</evidence>
<comment type="caution">
    <text evidence="4">The sequence shown here is derived from an EMBL/GenBank/DDBJ whole genome shotgun (WGS) entry which is preliminary data.</text>
</comment>
<sequence>MAQLSKNERQQLLAEHVLNVGTVRIEDLLKLVDASSMTIYRDLSELENDRVIVRSRGEVTAVATSLSETSMKYRLTQEEEAKDMLACEFKEYITRGASIICDDSSTVFSILKQFTDVGGLTVITNNWSIIQLAGSVPDWELVTLGGRYDRHLDANYGPEGMKALQQMHADHAFISAAAITDGVVYHPYPEVAAYKALMLTSAAQSHLAVTASKFERKALYRVADTAEFDSVVVTSDTPDDVVAQLRERGAAVRLAGSTTP</sequence>
<dbReference type="InterPro" id="IPR037171">
    <property type="entry name" value="NagB/RpiA_transferase-like"/>
</dbReference>
<dbReference type="SUPFAM" id="SSF100950">
    <property type="entry name" value="NagB/RpiA/CoA transferase-like"/>
    <property type="match status" value="1"/>
</dbReference>
<protein>
    <submittedName>
        <fullName evidence="4">Glycerol-3-phosphate regulon repressor</fullName>
    </submittedName>
</protein>
<dbReference type="AlphaFoldDB" id="A0A0W1KIM5"/>
<dbReference type="GO" id="GO:0003700">
    <property type="term" value="F:DNA-binding transcription factor activity"/>
    <property type="evidence" value="ECO:0007669"/>
    <property type="project" value="InterPro"/>
</dbReference>
<dbReference type="PANTHER" id="PTHR30363">
    <property type="entry name" value="HTH-TYPE TRANSCRIPTIONAL REGULATOR SRLR-RELATED"/>
    <property type="match status" value="1"/>
</dbReference>
<keyword evidence="1" id="KW-0805">Transcription regulation</keyword>
<evidence type="ECO:0000313" key="4">
    <source>
        <dbReference type="EMBL" id="KTF03828.1"/>
    </source>
</evidence>
<evidence type="ECO:0000256" key="2">
    <source>
        <dbReference type="ARBA" id="ARBA00023163"/>
    </source>
</evidence>
<dbReference type="PATRIC" id="fig|59561.3.peg.1149"/>
<accession>A0A0W1KIM5</accession>
<dbReference type="SUPFAM" id="SSF46785">
    <property type="entry name" value="Winged helix' DNA-binding domain"/>
    <property type="match status" value="1"/>
</dbReference>
<dbReference type="Proteomes" id="UP000054404">
    <property type="component" value="Unassembled WGS sequence"/>
</dbReference>
<proteinExistence type="predicted"/>
<keyword evidence="5" id="KW-1185">Reference proteome</keyword>
<dbReference type="Pfam" id="PF08220">
    <property type="entry name" value="HTH_DeoR"/>
    <property type="match status" value="1"/>
</dbReference>
<gene>
    <name evidence="4" type="primary">glpR</name>
    <name evidence="4" type="ORF">AQZ59_01156</name>
</gene>
<dbReference type="STRING" id="59561.AQZ59_01156"/>
<dbReference type="InterPro" id="IPR036390">
    <property type="entry name" value="WH_DNA-bd_sf"/>
</dbReference>
<feature type="domain" description="HTH deoR-type" evidence="3">
    <location>
        <begin position="6"/>
        <end position="61"/>
    </location>
</feature>
<dbReference type="InterPro" id="IPR014036">
    <property type="entry name" value="DeoR-like_C"/>
</dbReference>
<dbReference type="OrthoDB" id="7688673at2"/>
<name>A0A0W1KIM5_9ACTO</name>
<keyword evidence="2" id="KW-0804">Transcription</keyword>
<reference evidence="4 5" key="1">
    <citation type="submission" date="2015-11" db="EMBL/GenBank/DDBJ databases">
        <title>Draft Genome Sequence of the Type Strain Trueperella bernardiae LCDC 89-0504T, Isolated from Blood Culture.</title>
        <authorList>
            <person name="Bernier A.-M."/>
            <person name="Bernard K."/>
        </authorList>
    </citation>
    <scope>NUCLEOTIDE SEQUENCE [LARGE SCALE GENOMIC DNA]</scope>
    <source>
        <strain evidence="4 5">LCDC 89-0504</strain>
    </source>
</reference>
<dbReference type="SMART" id="SM00420">
    <property type="entry name" value="HTH_DEOR"/>
    <property type="match status" value="1"/>
</dbReference>
<dbReference type="PANTHER" id="PTHR30363:SF44">
    <property type="entry name" value="AGA OPERON TRANSCRIPTIONAL REPRESSOR-RELATED"/>
    <property type="match status" value="1"/>
</dbReference>
<dbReference type="RefSeq" id="WP_160326875.1">
    <property type="nucleotide sequence ID" value="NZ_JAMQRX010000014.1"/>
</dbReference>
<dbReference type="Pfam" id="PF00455">
    <property type="entry name" value="DeoRC"/>
    <property type="match status" value="1"/>
</dbReference>
<organism evidence="4 5">
    <name type="scientific">Trueperella bernardiae</name>
    <dbReference type="NCBI Taxonomy" id="59561"/>
    <lineage>
        <taxon>Bacteria</taxon>
        <taxon>Bacillati</taxon>
        <taxon>Actinomycetota</taxon>
        <taxon>Actinomycetes</taxon>
        <taxon>Actinomycetales</taxon>
        <taxon>Actinomycetaceae</taxon>
        <taxon>Trueperella</taxon>
    </lineage>
</organism>
<dbReference type="InterPro" id="IPR050313">
    <property type="entry name" value="Carb_Metab_HTH_regulators"/>
</dbReference>
<dbReference type="EMBL" id="LNIZ01000005">
    <property type="protein sequence ID" value="KTF03828.1"/>
    <property type="molecule type" value="Genomic_DNA"/>
</dbReference>